<feature type="compositionally biased region" description="Acidic residues" evidence="5">
    <location>
        <begin position="19"/>
        <end position="29"/>
    </location>
</feature>
<feature type="compositionally biased region" description="Low complexity" evidence="5">
    <location>
        <begin position="30"/>
        <end position="46"/>
    </location>
</feature>
<dbReference type="GO" id="GO:0051304">
    <property type="term" value="P:chromosome separation"/>
    <property type="evidence" value="ECO:0007669"/>
    <property type="project" value="InterPro"/>
</dbReference>
<keyword evidence="2" id="KW-0132">Cell division</keyword>
<keyword evidence="3" id="KW-0159">Chromosome partition</keyword>
<dbReference type="PANTHER" id="PTHR34298:SF2">
    <property type="entry name" value="SEGREGATION AND CONDENSATION PROTEIN B"/>
    <property type="match status" value="1"/>
</dbReference>
<sequence length="338" mass="36509">MSGADDAPEIERPAPSTDEQAEPTDEQAEPTEAAQPTEPTEQAEPTEISEDGTTSEAVEPAPSAEEAEQTEDSAEETLDVVVPGDLHGPIEAILLIVDEPISPVTLAQVLGRPRPDIDEALRTLSAEYTEQERGFDLREVAGGWRLYTREEYADVVQRFVLDGQQAKLTQAALETLAVVAYKQPVSRARVSAIRGVNCDGVMRTLVTRGLVEEAGAEGESNATLYRTTSYFLERLGVRSLEELPDLAPYLPDIDEMEAEQVSMPAEVAPAVPAQMPLGDAEDEAEPAVEPGQVEEEPPSEPEDEPAEDEPAEDEPAEAESSETDQTDVSTERRTDADG</sequence>
<evidence type="ECO:0000256" key="3">
    <source>
        <dbReference type="ARBA" id="ARBA00022829"/>
    </source>
</evidence>
<feature type="compositionally biased region" description="Low complexity" evidence="5">
    <location>
        <begin position="55"/>
        <end position="64"/>
    </location>
</feature>
<dbReference type="Pfam" id="PF04079">
    <property type="entry name" value="SMC_ScpB"/>
    <property type="match status" value="1"/>
</dbReference>
<proteinExistence type="predicted"/>
<dbReference type="PANTHER" id="PTHR34298">
    <property type="entry name" value="SEGREGATION AND CONDENSATION PROTEIN B"/>
    <property type="match status" value="1"/>
</dbReference>
<evidence type="ECO:0000256" key="1">
    <source>
        <dbReference type="ARBA" id="ARBA00022490"/>
    </source>
</evidence>
<reference evidence="6 7" key="1">
    <citation type="submission" date="2020-07" db="EMBL/GenBank/DDBJ databases">
        <title>Sequencing the genomes of 1000 actinobacteria strains.</title>
        <authorList>
            <person name="Klenk H.-P."/>
        </authorList>
    </citation>
    <scope>NUCLEOTIDE SEQUENCE [LARGE SCALE GENOMIC DNA]</scope>
    <source>
        <strain evidence="6 7">DSM 18448</strain>
    </source>
</reference>
<evidence type="ECO:0000256" key="2">
    <source>
        <dbReference type="ARBA" id="ARBA00022618"/>
    </source>
</evidence>
<dbReference type="AlphaFoldDB" id="A0A852ZPA1"/>
<name>A0A852ZPA1_9ACTN</name>
<evidence type="ECO:0000313" key="6">
    <source>
        <dbReference type="EMBL" id="NYH90336.1"/>
    </source>
</evidence>
<keyword evidence="1" id="KW-0963">Cytoplasm</keyword>
<protein>
    <submittedName>
        <fullName evidence="6">Segregation and condensation protein B</fullName>
    </submittedName>
</protein>
<feature type="compositionally biased region" description="Acidic residues" evidence="5">
    <location>
        <begin position="279"/>
        <end position="325"/>
    </location>
</feature>
<dbReference type="Proteomes" id="UP000579605">
    <property type="component" value="Unassembled WGS sequence"/>
</dbReference>
<accession>A0A852ZPA1</accession>
<dbReference type="SUPFAM" id="SSF46785">
    <property type="entry name" value="Winged helix' DNA-binding domain"/>
    <property type="match status" value="2"/>
</dbReference>
<gene>
    <name evidence="6" type="ORF">F4554_002974</name>
</gene>
<dbReference type="InterPro" id="IPR036390">
    <property type="entry name" value="WH_DNA-bd_sf"/>
</dbReference>
<feature type="region of interest" description="Disordered" evidence="5">
    <location>
        <begin position="1"/>
        <end position="76"/>
    </location>
</feature>
<keyword evidence="7" id="KW-1185">Reference proteome</keyword>
<organism evidence="6 7">
    <name type="scientific">Actinopolymorpha rutila</name>
    <dbReference type="NCBI Taxonomy" id="446787"/>
    <lineage>
        <taxon>Bacteria</taxon>
        <taxon>Bacillati</taxon>
        <taxon>Actinomycetota</taxon>
        <taxon>Actinomycetes</taxon>
        <taxon>Propionibacteriales</taxon>
        <taxon>Actinopolymorphaceae</taxon>
        <taxon>Actinopolymorpha</taxon>
    </lineage>
</organism>
<dbReference type="Gene3D" id="1.10.10.10">
    <property type="entry name" value="Winged helix-like DNA-binding domain superfamily/Winged helix DNA-binding domain"/>
    <property type="match status" value="2"/>
</dbReference>
<evidence type="ECO:0000256" key="4">
    <source>
        <dbReference type="ARBA" id="ARBA00023306"/>
    </source>
</evidence>
<dbReference type="RefSeq" id="WP_179787901.1">
    <property type="nucleotide sequence ID" value="NZ_BAAARR010000016.1"/>
</dbReference>
<dbReference type="InterPro" id="IPR036388">
    <property type="entry name" value="WH-like_DNA-bd_sf"/>
</dbReference>
<dbReference type="NCBIfam" id="TIGR00281">
    <property type="entry name" value="SMC-Scp complex subunit ScpB"/>
    <property type="match status" value="1"/>
</dbReference>
<evidence type="ECO:0000256" key="5">
    <source>
        <dbReference type="SAM" id="MobiDB-lite"/>
    </source>
</evidence>
<dbReference type="GO" id="GO:0051301">
    <property type="term" value="P:cell division"/>
    <property type="evidence" value="ECO:0007669"/>
    <property type="project" value="UniProtKB-KW"/>
</dbReference>
<keyword evidence="4" id="KW-0131">Cell cycle</keyword>
<feature type="compositionally biased region" description="Basic and acidic residues" evidence="5">
    <location>
        <begin position="329"/>
        <end position="338"/>
    </location>
</feature>
<dbReference type="InterPro" id="IPR005234">
    <property type="entry name" value="ScpB_csome_segregation"/>
</dbReference>
<evidence type="ECO:0000313" key="7">
    <source>
        <dbReference type="Proteomes" id="UP000579605"/>
    </source>
</evidence>
<feature type="region of interest" description="Disordered" evidence="5">
    <location>
        <begin position="276"/>
        <end position="338"/>
    </location>
</feature>
<dbReference type="EMBL" id="JACBZH010000001">
    <property type="protein sequence ID" value="NYH90336.1"/>
    <property type="molecule type" value="Genomic_DNA"/>
</dbReference>
<comment type="caution">
    <text evidence="6">The sequence shown here is derived from an EMBL/GenBank/DDBJ whole genome shotgun (WGS) entry which is preliminary data.</text>
</comment>
<feature type="compositionally biased region" description="Acidic residues" evidence="5">
    <location>
        <begin position="65"/>
        <end position="76"/>
    </location>
</feature>